<dbReference type="RefSeq" id="WP_271714705.1">
    <property type="nucleotide sequence ID" value="NZ_AP024169.1"/>
</dbReference>
<proteinExistence type="predicted"/>
<evidence type="ECO:0000313" key="2">
    <source>
        <dbReference type="Proteomes" id="UP000595897"/>
    </source>
</evidence>
<sequence>MIREKLSSLIDPKYQAFTSNLLPGVPNVMGVRLPLLRKIAKDLAKGDWQSYLIDASDDSFEEIMLQGMTIGYISAELKELLPYITQFVTKIDNWSVCDSFCSGLKLPKRYPKEMWDYLLPFLSDSREYSIRFAVVMLLFYYIDEEHIDSILSMLDQIKHPGYYVKMSVAWAISICYVNYPDRTMIYLKDNTLDNDTYNKALQKITESLKVDPDTKQIIRKMKRR</sequence>
<dbReference type="EMBL" id="AP024169">
    <property type="protein sequence ID" value="BCN29426.1"/>
    <property type="molecule type" value="Genomic_DNA"/>
</dbReference>
<protein>
    <recommendedName>
        <fullName evidence="3">DNA alkylation repair protein</fullName>
    </recommendedName>
</protein>
<dbReference type="InterPro" id="IPR014825">
    <property type="entry name" value="DNA_alkylation"/>
</dbReference>
<evidence type="ECO:0008006" key="3">
    <source>
        <dbReference type="Google" id="ProtNLM"/>
    </source>
</evidence>
<organism evidence="1 2">
    <name type="scientific">Anaeromicropila herbilytica</name>
    <dbReference type="NCBI Taxonomy" id="2785025"/>
    <lineage>
        <taxon>Bacteria</taxon>
        <taxon>Bacillati</taxon>
        <taxon>Bacillota</taxon>
        <taxon>Clostridia</taxon>
        <taxon>Lachnospirales</taxon>
        <taxon>Lachnospiraceae</taxon>
        <taxon>Anaeromicropila</taxon>
    </lineage>
</organism>
<dbReference type="Pfam" id="PF08713">
    <property type="entry name" value="DNA_alkylation"/>
    <property type="match status" value="1"/>
</dbReference>
<keyword evidence="2" id="KW-1185">Reference proteome</keyword>
<dbReference type="Proteomes" id="UP000595897">
    <property type="component" value="Chromosome"/>
</dbReference>
<dbReference type="CDD" id="cd06561">
    <property type="entry name" value="AlkD_like"/>
    <property type="match status" value="1"/>
</dbReference>
<name>A0A7R7EIE0_9FIRM</name>
<dbReference type="PANTHER" id="PTHR34070:SF1">
    <property type="entry name" value="DNA ALKYLATION REPAIR PROTEIN"/>
    <property type="match status" value="1"/>
</dbReference>
<dbReference type="AlphaFoldDB" id="A0A7R7EIE0"/>
<dbReference type="KEGG" id="ahb:bsdtb5_07210"/>
<evidence type="ECO:0000313" key="1">
    <source>
        <dbReference type="EMBL" id="BCN29426.1"/>
    </source>
</evidence>
<accession>A0A7R7EIE0</accession>
<dbReference type="InterPro" id="IPR016024">
    <property type="entry name" value="ARM-type_fold"/>
</dbReference>
<dbReference type="SUPFAM" id="SSF48371">
    <property type="entry name" value="ARM repeat"/>
    <property type="match status" value="1"/>
</dbReference>
<reference evidence="1 2" key="1">
    <citation type="submission" date="2020-11" db="EMBL/GenBank/DDBJ databases">
        <title>Draft genome sequencing of a Lachnospiraceae strain isolated from anoxic soil subjected to BSD treatment.</title>
        <authorList>
            <person name="Uek A."/>
            <person name="Tonouchi A."/>
        </authorList>
    </citation>
    <scope>NUCLEOTIDE SEQUENCE [LARGE SCALE GENOMIC DNA]</scope>
    <source>
        <strain evidence="1 2">TB5</strain>
    </source>
</reference>
<dbReference type="Gene3D" id="1.25.10.90">
    <property type="match status" value="1"/>
</dbReference>
<dbReference type="PANTHER" id="PTHR34070">
    <property type="entry name" value="ARMADILLO-TYPE FOLD"/>
    <property type="match status" value="1"/>
</dbReference>
<gene>
    <name evidence="1" type="ORF">bsdtb5_07210</name>
</gene>